<dbReference type="Proteomes" id="UP000753908">
    <property type="component" value="Unassembled WGS sequence"/>
</dbReference>
<feature type="domain" description="AB hydrolase-1" evidence="3">
    <location>
        <begin position="20"/>
        <end position="253"/>
    </location>
</feature>
<dbReference type="FunFam" id="3.40.50.1820:FF:000042">
    <property type="entry name" value="probable strigolactone esterase DAD2"/>
    <property type="match status" value="1"/>
</dbReference>
<dbReference type="Gene3D" id="3.40.50.1820">
    <property type="entry name" value="alpha/beta hydrolase"/>
    <property type="match status" value="1"/>
</dbReference>
<dbReference type="GO" id="GO:0016787">
    <property type="term" value="F:hydrolase activity"/>
    <property type="evidence" value="ECO:0007669"/>
    <property type="project" value="UniProtKB-KW"/>
</dbReference>
<organism evidence="4 5">
    <name type="scientific">Symplocastrum torsivum CPER-KK1</name>
    <dbReference type="NCBI Taxonomy" id="450513"/>
    <lineage>
        <taxon>Bacteria</taxon>
        <taxon>Bacillati</taxon>
        <taxon>Cyanobacteriota</taxon>
        <taxon>Cyanophyceae</taxon>
        <taxon>Oscillatoriophycideae</taxon>
        <taxon>Oscillatoriales</taxon>
        <taxon>Microcoleaceae</taxon>
        <taxon>Symplocastrum</taxon>
    </lineage>
</organism>
<reference evidence="4" key="2">
    <citation type="journal article" date="2022" name="Microbiol. Resour. Announc.">
        <title>Metagenome Sequencing to Explore Phylogenomics of Terrestrial Cyanobacteria.</title>
        <authorList>
            <person name="Ward R.D."/>
            <person name="Stajich J.E."/>
            <person name="Johansen J.R."/>
            <person name="Huntemann M."/>
            <person name="Clum A."/>
            <person name="Foster B."/>
            <person name="Foster B."/>
            <person name="Roux S."/>
            <person name="Palaniappan K."/>
            <person name="Varghese N."/>
            <person name="Mukherjee S."/>
            <person name="Reddy T.B.K."/>
            <person name="Daum C."/>
            <person name="Copeland A."/>
            <person name="Chen I.A."/>
            <person name="Ivanova N.N."/>
            <person name="Kyrpides N.C."/>
            <person name="Shapiro N."/>
            <person name="Eloe-Fadrosh E.A."/>
            <person name="Pietrasiak N."/>
        </authorList>
    </citation>
    <scope>NUCLEOTIDE SEQUENCE</scope>
    <source>
        <strain evidence="4">CPER-KK1</strain>
    </source>
</reference>
<accession>A0A951PJC9</accession>
<evidence type="ECO:0000256" key="1">
    <source>
        <dbReference type="ARBA" id="ARBA00008645"/>
    </source>
</evidence>
<gene>
    <name evidence="4" type="ORF">KME25_05785</name>
</gene>
<evidence type="ECO:0000259" key="3">
    <source>
        <dbReference type="Pfam" id="PF00561"/>
    </source>
</evidence>
<evidence type="ECO:0000313" key="5">
    <source>
        <dbReference type="Proteomes" id="UP000753908"/>
    </source>
</evidence>
<protein>
    <submittedName>
        <fullName evidence="4">Alpha/beta hydrolase</fullName>
    </submittedName>
</protein>
<dbReference type="AlphaFoldDB" id="A0A951PJC9"/>
<evidence type="ECO:0000256" key="2">
    <source>
        <dbReference type="ARBA" id="ARBA00022801"/>
    </source>
</evidence>
<dbReference type="PRINTS" id="PR00111">
    <property type="entry name" value="ABHYDROLASE"/>
</dbReference>
<proteinExistence type="inferred from homology"/>
<comment type="similarity">
    <text evidence="1">Belongs to the AB hydrolase superfamily.</text>
</comment>
<dbReference type="InterPro" id="IPR029058">
    <property type="entry name" value="AB_hydrolase_fold"/>
</dbReference>
<reference evidence="4" key="1">
    <citation type="submission" date="2021-05" db="EMBL/GenBank/DDBJ databases">
        <authorList>
            <person name="Pietrasiak N."/>
            <person name="Ward R."/>
            <person name="Stajich J.E."/>
            <person name="Kurbessoian T."/>
        </authorList>
    </citation>
    <scope>NUCLEOTIDE SEQUENCE</scope>
    <source>
        <strain evidence="4">CPER-KK1</strain>
    </source>
</reference>
<dbReference type="PANTHER" id="PTHR43039">
    <property type="entry name" value="ESTERASE-RELATED"/>
    <property type="match status" value="1"/>
</dbReference>
<keyword evidence="2 4" id="KW-0378">Hydrolase</keyword>
<dbReference type="SUPFAM" id="SSF53474">
    <property type="entry name" value="alpha/beta-Hydrolases"/>
    <property type="match status" value="1"/>
</dbReference>
<sequence length="267" mass="29458">MKTSILKRNNVNVQGQGNQTLIFAHGFGADQTVWRHVVCAFESNYRIVLFDYVGAGKSDLTAYSRSRYSRLYGYAEDLLDLCAELNLTQSIFVGHSVSAMIGLLASLIEPERFSRLIFIGASPRYLNDVGYYGGFEQSDLDAIYAAMSANYEAWACGFFASLLMGNPDRPSLAREFANTLVAVRPDIALALARTIFQSDYRAELLRLTVPTLIVQSSNDKAVPPEVGEYMASKIPKSQLVNINAEGHLPHLSAPDEVVRAISAYLVQ</sequence>
<dbReference type="Pfam" id="PF00561">
    <property type="entry name" value="Abhydrolase_1"/>
    <property type="match status" value="1"/>
</dbReference>
<name>A0A951PJC9_9CYAN</name>
<comment type="caution">
    <text evidence="4">The sequence shown here is derived from an EMBL/GenBank/DDBJ whole genome shotgun (WGS) entry which is preliminary data.</text>
</comment>
<evidence type="ECO:0000313" key="4">
    <source>
        <dbReference type="EMBL" id="MBW4543939.1"/>
    </source>
</evidence>
<dbReference type="InterPro" id="IPR000073">
    <property type="entry name" value="AB_hydrolase_1"/>
</dbReference>
<dbReference type="EMBL" id="JAHHIF010000006">
    <property type="protein sequence ID" value="MBW4543939.1"/>
    <property type="molecule type" value="Genomic_DNA"/>
</dbReference>